<protein>
    <submittedName>
        <fullName evidence="1">Uncharacterized protein</fullName>
    </submittedName>
</protein>
<organism evidence="1 2">
    <name type="scientific">Purpureocillium lilacinum</name>
    <name type="common">Paecilomyces lilacinus</name>
    <dbReference type="NCBI Taxonomy" id="33203"/>
    <lineage>
        <taxon>Eukaryota</taxon>
        <taxon>Fungi</taxon>
        <taxon>Dikarya</taxon>
        <taxon>Ascomycota</taxon>
        <taxon>Pezizomycotina</taxon>
        <taxon>Sordariomycetes</taxon>
        <taxon>Hypocreomycetidae</taxon>
        <taxon>Hypocreales</taxon>
        <taxon>Ophiocordycipitaceae</taxon>
        <taxon>Purpureocillium</taxon>
    </lineage>
</organism>
<evidence type="ECO:0000313" key="1">
    <source>
        <dbReference type="EMBL" id="KAL3953341.1"/>
    </source>
</evidence>
<dbReference type="Proteomes" id="UP001638806">
    <property type="component" value="Unassembled WGS sequence"/>
</dbReference>
<proteinExistence type="predicted"/>
<dbReference type="EMBL" id="JBGNUJ010000012">
    <property type="protein sequence ID" value="KAL3953341.1"/>
    <property type="molecule type" value="Genomic_DNA"/>
</dbReference>
<evidence type="ECO:0000313" key="2">
    <source>
        <dbReference type="Proteomes" id="UP001638806"/>
    </source>
</evidence>
<sequence>MARVGPGTLGIARTKAIALSTGRYSSISGPSLSVVLPFHHSQAGQNLYQLVGLVVVFVAAGVKSGFVLPCHGMPPGLVHVTPYGVGKPRHAKYGKVSTQSLRENLPENGGVLCIDAGQSNALSH</sequence>
<accession>A0ACC4DAE7</accession>
<keyword evidence="2" id="KW-1185">Reference proteome</keyword>
<comment type="caution">
    <text evidence="1">The sequence shown here is derived from an EMBL/GenBank/DDBJ whole genome shotgun (WGS) entry which is preliminary data.</text>
</comment>
<name>A0ACC4DAE7_PURLI</name>
<gene>
    <name evidence="1" type="ORF">ACCO45_013284</name>
</gene>
<reference evidence="1" key="1">
    <citation type="submission" date="2024-12" db="EMBL/GenBank/DDBJ databases">
        <title>Comparative genomics and development of molecular markers within Purpureocillium lilacinum and among Purpureocillium species.</title>
        <authorList>
            <person name="Yeh Z.-Y."/>
            <person name="Ni N.-T."/>
            <person name="Lo P.-H."/>
            <person name="Mushyakhwo K."/>
            <person name="Lin C.-F."/>
            <person name="Nai Y.-S."/>
        </authorList>
    </citation>
    <scope>NUCLEOTIDE SEQUENCE</scope>
    <source>
        <strain evidence="1">NCHU-NPUST-175</strain>
    </source>
</reference>